<evidence type="ECO:0000256" key="1">
    <source>
        <dbReference type="SAM" id="SignalP"/>
    </source>
</evidence>
<keyword evidence="3" id="KW-1185">Reference proteome</keyword>
<gene>
    <name evidence="2" type="ORF">DYU05_20450</name>
</gene>
<reference evidence="2 3" key="1">
    <citation type="submission" date="2018-08" db="EMBL/GenBank/DDBJ databases">
        <title>Mucilaginibacter terrae sp. nov., isolated from manganese diggings.</title>
        <authorList>
            <person name="Huang Y."/>
            <person name="Zhou Z."/>
        </authorList>
    </citation>
    <scope>NUCLEOTIDE SEQUENCE [LARGE SCALE GENOMIC DNA]</scope>
    <source>
        <strain evidence="2 3">ZH6</strain>
    </source>
</reference>
<dbReference type="OrthoDB" id="769134at2"/>
<dbReference type="AlphaFoldDB" id="A0A3E2NJN1"/>
<keyword evidence="1" id="KW-0732">Signal</keyword>
<evidence type="ECO:0008006" key="4">
    <source>
        <dbReference type="Google" id="ProtNLM"/>
    </source>
</evidence>
<feature type="chain" id="PRO_5017657805" description="Lipocalin-like domain-containing protein" evidence="1">
    <location>
        <begin position="22"/>
        <end position="161"/>
    </location>
</feature>
<organism evidence="2 3">
    <name type="scientific">Mucilaginibacter terrenus</name>
    <dbReference type="NCBI Taxonomy" id="2482727"/>
    <lineage>
        <taxon>Bacteria</taxon>
        <taxon>Pseudomonadati</taxon>
        <taxon>Bacteroidota</taxon>
        <taxon>Sphingobacteriia</taxon>
        <taxon>Sphingobacteriales</taxon>
        <taxon>Sphingobacteriaceae</taxon>
        <taxon>Mucilaginibacter</taxon>
    </lineage>
</organism>
<accession>A0A3E2NJN1</accession>
<dbReference type="RefSeq" id="WP_117385033.1">
    <property type="nucleotide sequence ID" value="NZ_QWDE01000007.1"/>
</dbReference>
<proteinExistence type="predicted"/>
<evidence type="ECO:0000313" key="2">
    <source>
        <dbReference type="EMBL" id="RFZ81133.1"/>
    </source>
</evidence>
<sequence length="161" mass="17818">MKRAVTTFLKAFTVLCICLLAASCKKENSNPVKSSATTLEGTWLKIDESPGSTITNLQFYGGNQFQMIFVQLDASQQSNTPKYQLNLRGTYRIDGNKLAITISQKIETNGTNTPVVTPSSEKVFENATYNVSDHTLTLNYTTYPADAPVATQAKFRLFMLD</sequence>
<comment type="caution">
    <text evidence="2">The sequence shown here is derived from an EMBL/GenBank/DDBJ whole genome shotgun (WGS) entry which is preliminary data.</text>
</comment>
<feature type="signal peptide" evidence="1">
    <location>
        <begin position="1"/>
        <end position="21"/>
    </location>
</feature>
<name>A0A3E2NJN1_9SPHI</name>
<evidence type="ECO:0000313" key="3">
    <source>
        <dbReference type="Proteomes" id="UP000260823"/>
    </source>
</evidence>
<protein>
    <recommendedName>
        <fullName evidence="4">Lipocalin-like domain-containing protein</fullName>
    </recommendedName>
</protein>
<dbReference type="EMBL" id="QWDE01000007">
    <property type="protein sequence ID" value="RFZ81133.1"/>
    <property type="molecule type" value="Genomic_DNA"/>
</dbReference>
<dbReference type="Proteomes" id="UP000260823">
    <property type="component" value="Unassembled WGS sequence"/>
</dbReference>
<dbReference type="PROSITE" id="PS51257">
    <property type="entry name" value="PROKAR_LIPOPROTEIN"/>
    <property type="match status" value="1"/>
</dbReference>